<keyword evidence="5 7" id="KW-0408">Iron</keyword>
<comment type="cofactor">
    <cofactor evidence="7">
        <name>heme</name>
        <dbReference type="ChEBI" id="CHEBI:30413"/>
    </cofactor>
</comment>
<dbReference type="PANTHER" id="PTHR24291">
    <property type="entry name" value="CYTOCHROME P450 FAMILY 4"/>
    <property type="match status" value="1"/>
</dbReference>
<evidence type="ECO:0000313" key="9">
    <source>
        <dbReference type="EMBL" id="KAF0742795.1"/>
    </source>
</evidence>
<evidence type="ECO:0000256" key="4">
    <source>
        <dbReference type="ARBA" id="ARBA00023002"/>
    </source>
</evidence>
<evidence type="ECO:0000256" key="8">
    <source>
        <dbReference type="RuleBase" id="RU000461"/>
    </source>
</evidence>
<comment type="caution">
    <text evidence="9">The sequence shown here is derived from an EMBL/GenBank/DDBJ whole genome shotgun (WGS) entry which is preliminary data.</text>
</comment>
<dbReference type="GO" id="GO:0004497">
    <property type="term" value="F:monooxygenase activity"/>
    <property type="evidence" value="ECO:0007669"/>
    <property type="project" value="UniProtKB-KW"/>
</dbReference>
<keyword evidence="10" id="KW-1185">Reference proteome</keyword>
<feature type="binding site" description="axial binding residue" evidence="7">
    <location>
        <position position="459"/>
    </location>
    <ligand>
        <name>heme</name>
        <dbReference type="ChEBI" id="CHEBI:30413"/>
    </ligand>
    <ligandPart>
        <name>Fe</name>
        <dbReference type="ChEBI" id="CHEBI:18248"/>
    </ligandPart>
</feature>
<keyword evidence="3 7" id="KW-0479">Metal-binding</keyword>
<evidence type="ECO:0000256" key="1">
    <source>
        <dbReference type="ARBA" id="ARBA00010617"/>
    </source>
</evidence>
<organism evidence="9 10">
    <name type="scientific">Aphanomyces euteiches</name>
    <dbReference type="NCBI Taxonomy" id="100861"/>
    <lineage>
        <taxon>Eukaryota</taxon>
        <taxon>Sar</taxon>
        <taxon>Stramenopiles</taxon>
        <taxon>Oomycota</taxon>
        <taxon>Saprolegniomycetes</taxon>
        <taxon>Saprolegniales</taxon>
        <taxon>Verrucalvaceae</taxon>
        <taxon>Aphanomyces</taxon>
    </lineage>
</organism>
<dbReference type="PANTHER" id="PTHR24291:SF50">
    <property type="entry name" value="BIFUNCTIONAL ALBAFLAVENONE MONOOXYGENASE_TERPENE SYNTHASE"/>
    <property type="match status" value="1"/>
</dbReference>
<evidence type="ECO:0000256" key="3">
    <source>
        <dbReference type="ARBA" id="ARBA00022723"/>
    </source>
</evidence>
<dbReference type="GO" id="GO:0016705">
    <property type="term" value="F:oxidoreductase activity, acting on paired donors, with incorporation or reduction of molecular oxygen"/>
    <property type="evidence" value="ECO:0007669"/>
    <property type="project" value="InterPro"/>
</dbReference>
<gene>
    <name evidence="9" type="ORF">Ae201684_002338</name>
</gene>
<evidence type="ECO:0000256" key="6">
    <source>
        <dbReference type="ARBA" id="ARBA00023033"/>
    </source>
</evidence>
<reference evidence="9 10" key="1">
    <citation type="submission" date="2019-07" db="EMBL/GenBank/DDBJ databases">
        <title>Genomics analysis of Aphanomyces spp. identifies a new class of oomycete effector associated with host adaptation.</title>
        <authorList>
            <person name="Gaulin E."/>
        </authorList>
    </citation>
    <scope>NUCLEOTIDE SEQUENCE [LARGE SCALE GENOMIC DNA]</scope>
    <source>
        <strain evidence="9 10">ATCC 201684</strain>
    </source>
</reference>
<dbReference type="Proteomes" id="UP000481153">
    <property type="component" value="Unassembled WGS sequence"/>
</dbReference>
<dbReference type="InterPro" id="IPR036396">
    <property type="entry name" value="Cyt_P450_sf"/>
</dbReference>
<sequence length="520" mass="57566">MNWMLSFDEVAFVHLQRGASIPSMAISYEMAATSVGVIAVCALYKWLQVKPFISTLKISRHLHQPLLGILSYFSTIEGLGVVMFDEADDDGMVQFFLAGMPCVSVLKAQHIRQILLASSFRARNPLFDSANEAFLGKNALPLLMGRPWKIHRQLIAKAFGWQNLVAMVPAIHSIAILFADRLIKESTADIVPLVKLATLDAIGACAFGQSFDALDDPSNPIVDAFTFLLDDLNRRTHEDVLNPANMFHWLPTDNNKKFHAKTKILREAIDALVASRLSKTSASHHDLLQFMIDAATEEESGVTPQSFSDNLLTFLFAGFDTTSITLAYAFYLLAIHPDVQDKALAEVRQVVGSNDITYEMVQNLPFCTAIIMESLRLFPPAFLTVRTLESNMTIGRHDVPAGTTVMLPIYWIHRYAPNWGPDAEAFRPERHLEDDDGVNLGAKEKGFRMLAFSGGPRNCVGMRFAMLEAVIVLATLLSKCEFKRPDDAPPVRVALAGIVQKPKDGIWLNVTPRGKTAHAG</sequence>
<dbReference type="InterPro" id="IPR002401">
    <property type="entry name" value="Cyt_P450_E_grp-I"/>
</dbReference>
<dbReference type="InterPro" id="IPR017972">
    <property type="entry name" value="Cyt_P450_CS"/>
</dbReference>
<protein>
    <recommendedName>
        <fullName evidence="11">Cytochrome P450</fullName>
    </recommendedName>
</protein>
<keyword evidence="6 8" id="KW-0503">Monooxygenase</keyword>
<evidence type="ECO:0008006" key="11">
    <source>
        <dbReference type="Google" id="ProtNLM"/>
    </source>
</evidence>
<proteinExistence type="inferred from homology"/>
<keyword evidence="2 7" id="KW-0349">Heme</keyword>
<dbReference type="InterPro" id="IPR001128">
    <property type="entry name" value="Cyt_P450"/>
</dbReference>
<dbReference type="EMBL" id="VJMJ01000024">
    <property type="protein sequence ID" value="KAF0742795.1"/>
    <property type="molecule type" value="Genomic_DNA"/>
</dbReference>
<dbReference type="Gene3D" id="1.10.630.10">
    <property type="entry name" value="Cytochrome P450"/>
    <property type="match status" value="1"/>
</dbReference>
<dbReference type="InterPro" id="IPR050196">
    <property type="entry name" value="Cytochrome_P450_Monoox"/>
</dbReference>
<comment type="similarity">
    <text evidence="1 8">Belongs to the cytochrome P450 family.</text>
</comment>
<dbReference type="VEuPathDB" id="FungiDB:AeMF1_006983"/>
<dbReference type="GO" id="GO:0005506">
    <property type="term" value="F:iron ion binding"/>
    <property type="evidence" value="ECO:0007669"/>
    <property type="project" value="InterPro"/>
</dbReference>
<dbReference type="PRINTS" id="PR00385">
    <property type="entry name" value="P450"/>
</dbReference>
<name>A0A6G0XR48_9STRA</name>
<evidence type="ECO:0000256" key="5">
    <source>
        <dbReference type="ARBA" id="ARBA00023004"/>
    </source>
</evidence>
<dbReference type="Pfam" id="PF00067">
    <property type="entry name" value="p450"/>
    <property type="match status" value="1"/>
</dbReference>
<accession>A0A6G0XR48</accession>
<dbReference type="AlphaFoldDB" id="A0A6G0XR48"/>
<keyword evidence="4 8" id="KW-0560">Oxidoreductase</keyword>
<dbReference type="PRINTS" id="PR00463">
    <property type="entry name" value="EP450I"/>
</dbReference>
<dbReference type="PROSITE" id="PS00086">
    <property type="entry name" value="CYTOCHROME_P450"/>
    <property type="match status" value="1"/>
</dbReference>
<dbReference type="SUPFAM" id="SSF48264">
    <property type="entry name" value="Cytochrome P450"/>
    <property type="match status" value="1"/>
</dbReference>
<dbReference type="GO" id="GO:0020037">
    <property type="term" value="F:heme binding"/>
    <property type="evidence" value="ECO:0007669"/>
    <property type="project" value="InterPro"/>
</dbReference>
<evidence type="ECO:0000313" key="10">
    <source>
        <dbReference type="Proteomes" id="UP000481153"/>
    </source>
</evidence>
<evidence type="ECO:0000256" key="7">
    <source>
        <dbReference type="PIRSR" id="PIRSR602401-1"/>
    </source>
</evidence>
<evidence type="ECO:0000256" key="2">
    <source>
        <dbReference type="ARBA" id="ARBA00022617"/>
    </source>
</evidence>